<organism evidence="4 5">
    <name type="scientific">Nyssa sinensis</name>
    <dbReference type="NCBI Taxonomy" id="561372"/>
    <lineage>
        <taxon>Eukaryota</taxon>
        <taxon>Viridiplantae</taxon>
        <taxon>Streptophyta</taxon>
        <taxon>Embryophyta</taxon>
        <taxon>Tracheophyta</taxon>
        <taxon>Spermatophyta</taxon>
        <taxon>Magnoliopsida</taxon>
        <taxon>eudicotyledons</taxon>
        <taxon>Gunneridae</taxon>
        <taxon>Pentapetalae</taxon>
        <taxon>asterids</taxon>
        <taxon>Cornales</taxon>
        <taxon>Nyssaceae</taxon>
        <taxon>Nyssa</taxon>
    </lineage>
</organism>
<comment type="similarity">
    <text evidence="3">Belongs to the GRAS family.</text>
</comment>
<dbReference type="PANTHER" id="PTHR31636">
    <property type="entry name" value="OSJNBA0084A10.13 PROTEIN-RELATED"/>
    <property type="match status" value="1"/>
</dbReference>
<keyword evidence="2" id="KW-0804">Transcription</keyword>
<keyword evidence="5" id="KW-1185">Reference proteome</keyword>
<evidence type="ECO:0000313" key="5">
    <source>
        <dbReference type="Proteomes" id="UP000325577"/>
    </source>
</evidence>
<proteinExistence type="inferred from homology"/>
<evidence type="ECO:0000256" key="2">
    <source>
        <dbReference type="ARBA" id="ARBA00023163"/>
    </source>
</evidence>
<accession>A0A5J4ZK37</accession>
<reference evidence="4 5" key="1">
    <citation type="submission" date="2019-09" db="EMBL/GenBank/DDBJ databases">
        <title>A chromosome-level genome assembly of the Chinese tupelo Nyssa sinensis.</title>
        <authorList>
            <person name="Yang X."/>
            <person name="Kang M."/>
            <person name="Yang Y."/>
            <person name="Xiong H."/>
            <person name="Wang M."/>
            <person name="Zhang Z."/>
            <person name="Wang Z."/>
            <person name="Wu H."/>
            <person name="Ma T."/>
            <person name="Liu J."/>
            <person name="Xi Z."/>
        </authorList>
    </citation>
    <scope>NUCLEOTIDE SEQUENCE [LARGE SCALE GENOMIC DNA]</scope>
    <source>
        <strain evidence="4">J267</strain>
        <tissue evidence="4">Leaf</tissue>
    </source>
</reference>
<evidence type="ECO:0000256" key="1">
    <source>
        <dbReference type="ARBA" id="ARBA00023015"/>
    </source>
</evidence>
<name>A0A5J4ZK37_9ASTE</name>
<evidence type="ECO:0000256" key="3">
    <source>
        <dbReference type="PROSITE-ProRule" id="PRU01191"/>
    </source>
</evidence>
<protein>
    <submittedName>
        <fullName evidence="4">Uncharacterized protein</fullName>
    </submittedName>
</protein>
<dbReference type="Pfam" id="PF03514">
    <property type="entry name" value="GRAS"/>
    <property type="match status" value="1"/>
</dbReference>
<dbReference type="OrthoDB" id="1731588at2759"/>
<keyword evidence="1" id="KW-0805">Transcription regulation</keyword>
<dbReference type="Proteomes" id="UP000325577">
    <property type="component" value="Linkage Group LG7"/>
</dbReference>
<dbReference type="PROSITE" id="PS50985">
    <property type="entry name" value="GRAS"/>
    <property type="match status" value="1"/>
</dbReference>
<gene>
    <name evidence="4" type="ORF">F0562_015065</name>
</gene>
<comment type="caution">
    <text evidence="3">Lacks conserved residue(s) required for the propagation of feature annotation.</text>
</comment>
<feature type="region of interest" description="SAW" evidence="3">
    <location>
        <begin position="113"/>
        <end position="118"/>
    </location>
</feature>
<dbReference type="AlphaFoldDB" id="A0A5J4ZK37"/>
<dbReference type="EMBL" id="CM018050">
    <property type="protein sequence ID" value="KAA8517591.1"/>
    <property type="molecule type" value="Genomic_DNA"/>
</dbReference>
<dbReference type="InterPro" id="IPR005202">
    <property type="entry name" value="TF_GRAS"/>
</dbReference>
<evidence type="ECO:0000313" key="4">
    <source>
        <dbReference type="EMBL" id="KAA8517591.1"/>
    </source>
</evidence>
<sequence length="118" mass="13125">MAWLAVECENFTKGLIPLNTWKADAIFWLCGPEAILECWCIIIIYISSSLAPKVVTVVEQELSHAGSFLGRFVEAMHYYSALFDSLGASYGEENEKRHVVEQLALKGDPERAGCWGAI</sequence>